<keyword evidence="1" id="KW-0472">Membrane</keyword>
<dbReference type="GO" id="GO:0032259">
    <property type="term" value="P:methylation"/>
    <property type="evidence" value="ECO:0007669"/>
    <property type="project" value="UniProtKB-KW"/>
</dbReference>
<dbReference type="PANTHER" id="PTHR32026">
    <property type="entry name" value="METHYLTRANSFERASE-LIKE PROTEIN 24"/>
    <property type="match status" value="1"/>
</dbReference>
<dbReference type="InterPro" id="IPR025714">
    <property type="entry name" value="Methyltranfer_dom"/>
</dbReference>
<feature type="transmembrane region" description="Helical" evidence="1">
    <location>
        <begin position="69"/>
        <end position="92"/>
    </location>
</feature>
<dbReference type="InterPro" id="IPR029063">
    <property type="entry name" value="SAM-dependent_MTases_sf"/>
</dbReference>
<keyword evidence="4" id="KW-1185">Reference proteome</keyword>
<keyword evidence="3" id="KW-0808">Transferase</keyword>
<reference evidence="3" key="1">
    <citation type="journal article" date="2023" name="PLoS Negl. Trop. Dis.">
        <title>A genome sequence for Biomphalaria pfeifferi, the major vector snail for the human-infecting parasite Schistosoma mansoni.</title>
        <authorList>
            <person name="Bu L."/>
            <person name="Lu L."/>
            <person name="Laidemitt M.R."/>
            <person name="Zhang S.M."/>
            <person name="Mutuku M."/>
            <person name="Mkoji G."/>
            <person name="Steinauer M."/>
            <person name="Loker E.S."/>
        </authorList>
    </citation>
    <scope>NUCLEOTIDE SEQUENCE</scope>
    <source>
        <strain evidence="3">KasaAsao</strain>
    </source>
</reference>
<feature type="transmembrane region" description="Helical" evidence="1">
    <location>
        <begin position="36"/>
        <end position="57"/>
    </location>
</feature>
<keyword evidence="1" id="KW-1133">Transmembrane helix</keyword>
<keyword evidence="1" id="KW-0812">Transmembrane</keyword>
<dbReference type="Gene3D" id="3.40.50.150">
    <property type="entry name" value="Vaccinia Virus protein VP39"/>
    <property type="match status" value="1"/>
</dbReference>
<accession>A0AAD8FMV1</accession>
<dbReference type="GO" id="GO:0008168">
    <property type="term" value="F:methyltransferase activity"/>
    <property type="evidence" value="ECO:0007669"/>
    <property type="project" value="UniProtKB-KW"/>
</dbReference>
<dbReference type="AlphaFoldDB" id="A0AAD8FMV1"/>
<feature type="transmembrane region" description="Helical" evidence="1">
    <location>
        <begin position="142"/>
        <end position="159"/>
    </location>
</feature>
<dbReference type="SUPFAM" id="SSF53335">
    <property type="entry name" value="S-adenosyl-L-methionine-dependent methyltransferases"/>
    <property type="match status" value="1"/>
</dbReference>
<dbReference type="InterPro" id="IPR026913">
    <property type="entry name" value="METTL24"/>
</dbReference>
<gene>
    <name evidence="3" type="ORF">Bpfe_000840</name>
</gene>
<evidence type="ECO:0000256" key="1">
    <source>
        <dbReference type="SAM" id="Phobius"/>
    </source>
</evidence>
<organism evidence="3 4">
    <name type="scientific">Biomphalaria pfeifferi</name>
    <name type="common">Bloodfluke planorb</name>
    <name type="synonym">Freshwater snail</name>
    <dbReference type="NCBI Taxonomy" id="112525"/>
    <lineage>
        <taxon>Eukaryota</taxon>
        <taxon>Metazoa</taxon>
        <taxon>Spiralia</taxon>
        <taxon>Lophotrochozoa</taxon>
        <taxon>Mollusca</taxon>
        <taxon>Gastropoda</taxon>
        <taxon>Heterobranchia</taxon>
        <taxon>Euthyneura</taxon>
        <taxon>Panpulmonata</taxon>
        <taxon>Hygrophila</taxon>
        <taxon>Lymnaeoidea</taxon>
        <taxon>Planorbidae</taxon>
        <taxon>Biomphalaria</taxon>
    </lineage>
</organism>
<evidence type="ECO:0000313" key="4">
    <source>
        <dbReference type="Proteomes" id="UP001233172"/>
    </source>
</evidence>
<comment type="caution">
    <text evidence="3">The sequence shown here is derived from an EMBL/GenBank/DDBJ whole genome shotgun (WGS) entry which is preliminary data.</text>
</comment>
<feature type="domain" description="Methyltransferase" evidence="2">
    <location>
        <begin position="204"/>
        <end position="420"/>
    </location>
</feature>
<dbReference type="Pfam" id="PF13383">
    <property type="entry name" value="Methyltransf_22"/>
    <property type="match status" value="1"/>
</dbReference>
<dbReference type="PANTHER" id="PTHR32026:SF10">
    <property type="entry name" value="METHYLTRANSFERASE-LIKE PROTEIN 24-RELATED"/>
    <property type="match status" value="1"/>
</dbReference>
<name>A0AAD8FMV1_BIOPF</name>
<dbReference type="EMBL" id="JASAOG010000002">
    <property type="protein sequence ID" value="KAK0069663.1"/>
    <property type="molecule type" value="Genomic_DNA"/>
</dbReference>
<proteinExistence type="predicted"/>
<dbReference type="Proteomes" id="UP001233172">
    <property type="component" value="Unassembled WGS sequence"/>
</dbReference>
<keyword evidence="3" id="KW-0489">Methyltransferase</keyword>
<protein>
    <submittedName>
        <fullName evidence="3">Methyltransferase-like protein 24</fullName>
    </submittedName>
</protein>
<reference evidence="3" key="2">
    <citation type="submission" date="2023-04" db="EMBL/GenBank/DDBJ databases">
        <authorList>
            <person name="Bu L."/>
            <person name="Lu L."/>
            <person name="Laidemitt M.R."/>
            <person name="Zhang S.M."/>
            <person name="Mutuku M."/>
            <person name="Mkoji G."/>
            <person name="Steinauer M."/>
            <person name="Loker E.S."/>
        </authorList>
    </citation>
    <scope>NUCLEOTIDE SEQUENCE</scope>
    <source>
        <strain evidence="3">KasaAsao</strain>
        <tissue evidence="3">Whole Snail</tissue>
    </source>
</reference>
<sequence length="447" mass="51572">MQCSTQNASIAFHLPVGKTSERCREPRTSSNTMCSAAGVLQCVLLLVSYNVSCCWCLTMCPAAGVLQCVLLLVSYNVSCCWCLTMCPAAGVLQCVLLLVSYNVSCCWCLTICRGLWCRACVCVWEYSIRMTKSISTYKSKKLLIFIIVTFIAITVLYIVNMTQGIHVEATRSETKETKWRNSIDNSRAAAFLKNYNKMFAQNQTQTPEADPNNAITIQTWWQAAAIIDWYFNGPKRYECKQVKPMGNWHICQDPPYTVSPPCLVYSFGINYDFSFDDAMVSLGCEVHSFDPSMNMETHKRKNGNFSYFYKWGLSNVNADAYEPRKDVYVKNVQSWKMRTLKSLIKELGHEERTIDVLKMDIEGYEWGVVDNLLETDVLKQVRQFLIEYHLFPSFPARAEYVYLYQTISRVREMGFREFHYGDEPRNINEANFNNQRVVDYVSFFFHN</sequence>
<evidence type="ECO:0000313" key="3">
    <source>
        <dbReference type="EMBL" id="KAK0069663.1"/>
    </source>
</evidence>
<evidence type="ECO:0000259" key="2">
    <source>
        <dbReference type="Pfam" id="PF13383"/>
    </source>
</evidence>